<feature type="domain" description="RNA polymerase N-terminal" evidence="7">
    <location>
        <begin position="227"/>
        <end position="530"/>
    </location>
</feature>
<evidence type="ECO:0000259" key="7">
    <source>
        <dbReference type="SMART" id="SM00663"/>
    </source>
</evidence>
<dbReference type="InterPro" id="IPR007083">
    <property type="entry name" value="RNA_pol_Rpb1_4"/>
</dbReference>
<dbReference type="InterPro" id="IPR038593">
    <property type="entry name" value="RNA_pol_Rpb1_7_sf"/>
</dbReference>
<dbReference type="InterPro" id="IPR007073">
    <property type="entry name" value="RNA_pol_Rpb1_7"/>
</dbReference>
<dbReference type="Pfam" id="PF04998">
    <property type="entry name" value="RNA_pol_Rpb1_5"/>
    <property type="match status" value="1"/>
</dbReference>
<dbReference type="GO" id="GO:0003677">
    <property type="term" value="F:DNA binding"/>
    <property type="evidence" value="ECO:0007669"/>
    <property type="project" value="InterPro"/>
</dbReference>
<dbReference type="SUPFAM" id="SSF64484">
    <property type="entry name" value="beta and beta-prime subunits of DNA dependent RNA-polymerase"/>
    <property type="match status" value="1"/>
</dbReference>
<dbReference type="FunFam" id="2.40.40.20:FF:000019">
    <property type="entry name" value="DNA-directed RNA polymerase II subunit RPB1"/>
    <property type="match status" value="1"/>
</dbReference>
<evidence type="ECO:0000256" key="1">
    <source>
        <dbReference type="ARBA" id="ARBA00006460"/>
    </source>
</evidence>
<dbReference type="Gene3D" id="6.20.50.80">
    <property type="match status" value="1"/>
</dbReference>
<dbReference type="InterPro" id="IPR007066">
    <property type="entry name" value="RNA_pol_Rpb1_3"/>
</dbReference>
<dbReference type="InterPro" id="IPR000722">
    <property type="entry name" value="RNA_pol_asu"/>
</dbReference>
<evidence type="ECO:0000313" key="8">
    <source>
        <dbReference type="EMBL" id="QHT87210.1"/>
    </source>
</evidence>
<keyword evidence="4" id="KW-0808">Transferase</keyword>
<dbReference type="SMART" id="SM00663">
    <property type="entry name" value="RPOLA_N"/>
    <property type="match status" value="1"/>
</dbReference>
<dbReference type="InterPro" id="IPR007080">
    <property type="entry name" value="RNA_pol_Rpb1_1"/>
</dbReference>
<dbReference type="Pfam" id="PF04990">
    <property type="entry name" value="RNA_pol_Rpb1_7"/>
    <property type="match status" value="1"/>
</dbReference>
<dbReference type="InterPro" id="IPR045867">
    <property type="entry name" value="DNA-dir_RpoC_beta_prime"/>
</dbReference>
<dbReference type="GO" id="GO:0005665">
    <property type="term" value="C:RNA polymerase II, core complex"/>
    <property type="evidence" value="ECO:0007669"/>
    <property type="project" value="TreeGrafter"/>
</dbReference>
<keyword evidence="3" id="KW-0240">DNA-directed RNA polymerase</keyword>
<evidence type="ECO:0000256" key="6">
    <source>
        <dbReference type="ARBA" id="ARBA00023163"/>
    </source>
</evidence>
<evidence type="ECO:0000256" key="5">
    <source>
        <dbReference type="ARBA" id="ARBA00022695"/>
    </source>
</evidence>
<dbReference type="EMBL" id="MN740085">
    <property type="protein sequence ID" value="QHT87210.1"/>
    <property type="molecule type" value="Genomic_DNA"/>
</dbReference>
<evidence type="ECO:0000256" key="2">
    <source>
        <dbReference type="ARBA" id="ARBA00012418"/>
    </source>
</evidence>
<dbReference type="InterPro" id="IPR044893">
    <property type="entry name" value="RNA_pol_Rpb1_clamp_domain"/>
</dbReference>
<dbReference type="Gene3D" id="1.10.274.100">
    <property type="entry name" value="RNA polymerase Rpb1, domain 3"/>
    <property type="match status" value="1"/>
</dbReference>
<dbReference type="Pfam" id="PF04997">
    <property type="entry name" value="RNA_pol_Rpb1_1"/>
    <property type="match status" value="1"/>
</dbReference>
<dbReference type="PANTHER" id="PTHR19376:SF37">
    <property type="entry name" value="DNA-DIRECTED RNA POLYMERASE II SUBUNIT RPB1"/>
    <property type="match status" value="1"/>
</dbReference>
<dbReference type="Gene3D" id="6.10.250.2940">
    <property type="match status" value="1"/>
</dbReference>
<protein>
    <recommendedName>
        <fullName evidence="2">DNA-directed RNA polymerase</fullName>
        <ecNumber evidence="2">2.7.7.6</ecNumber>
    </recommendedName>
</protein>
<dbReference type="Gene3D" id="2.40.40.20">
    <property type="match status" value="1"/>
</dbReference>
<dbReference type="InterPro" id="IPR007081">
    <property type="entry name" value="RNA_pol_Rpb1_5"/>
</dbReference>
<evidence type="ECO:0000256" key="4">
    <source>
        <dbReference type="ARBA" id="ARBA00022679"/>
    </source>
</evidence>
<evidence type="ECO:0000256" key="3">
    <source>
        <dbReference type="ARBA" id="ARBA00022478"/>
    </source>
</evidence>
<dbReference type="EC" id="2.7.7.6" evidence="2"/>
<sequence>MSRARLNEHKPSSRIIGIQFSILSPDEIRKNSVVEVTSRDTYINNKPVVGGLFDPRMGVLEPGIVCPTDGYTYIDTPGYFGHIEMARPVFFLQHIKEIIKVCKCVCFKCSKLLMNKNLHRHILEKQNSDRWDYITAECSKIKRCGERIDDGCGCKQPDKVKLEGMSDIYAIWENMEKEGSDGAEGEKKEKVKINMRLTPEIILKIFKRISDEDITFMGFSPLWSRPDWFVCQVLPVPPPAVRPSVKHDAQQRSEDDLTHIYSNIIKTNRDLAEKIANNASPNVIEGLSHVLQYFVAMICNNKIKGAVPMAQRSGRPLQCIMGRLNSKNGRIRGNLMGKRVDFSARSVITGDPNLSIKQLGVPMKIAMNITKPVTVNNRNRNFLLKLVQNGPEAYPGAKILERQNGENISLRYVDRGSIRLENGDVVHRHMMDGDAVLFNRQPSLHRPSMMCHIVKIMKKGDTFRMNVAVTKPYNADFDGDEMNMHMAQNVLAETELRHLAAIPYQLISPANNSPIIGIFQDSLLGSYRFTRPNVSFSPRDAMNLLMMYPNVDVAALRSAAANNGGSITNFDVLSQIMAPITLKYKTKLFEEGEDEKLSNNVFEVRNGKYIRGQLEKSVLASTSKGIIHRVNNDFGSLQATEFIDNLQNIVTEYMKSSAFSVGISDLLSNKVTQESIIHVIASQKLEVQSLIEKVHLGIFENNGANSNLAEFETNVNNILNKATEQSGKIGRKSLSKSNRFLMIVDSGSKGSLINISQMISCLGQQNVDGKRIPYGFDNRTLPHYSKFDDSPNARGFIENSYISGLTAPELFFHAMGGRIGLIDTAVKTSQTGYIQRRLIKGLEDLKVEYDMTVRNNKGKIVQFAYGDDGFDSMRVENQIIPLVGMSVQDIYMHYDIVGANDQRSDANAVYSRGALSRTAGQKEETKKMCQDQIDKMIKAREELVEAVFKNKNENSVKLPVAFQSIIANIQGKLRLNANSTVDITPLEAFNLISEYYEKLMNFHFVKPTSLFKILYFYYLSPKDLLVNKRFHRAALVTLLETIVLKYKQAIVHPGEMVGVVAGQSIGEPTTQLTLNTFHLSGVSSKSNVTRGVPRIEEILRLTKNPKNPSLTIHLKPIDELDQDRATQYASMLEHTKLIDVVKSVQICFDPLDQATLITEDKVLMEQYYEFEKMMQECLELGEQVGQELVQKSKWIIRLELDPEALLDKNITMDDIHFAVANQYNNDISCVFSDYNETNLVFRIRLNSSVFSKSKKQINVVESWDQSDDIYMLRLFQDAMLNNIVLRGINGIKNVTQRKVQNMVIKEDGKYVRKDTWVLDTTGTNLMEILALDYIDGNRTFSNDIKEVFDVLGIEAARQVIYNEMVDVMEFSDVYINYHHLSLLCDRMASTKGLVSIFRSGILNDDIGPLSKATFEVHTEVLLDAARHADFDHMRGVSANVMMGQMGVFGTGCFQLLLDMNALKNDTVELNRSGLEQDEVERLFGNLEDPDDSCSKAAIEIKNNLSTLRQQDMGGCIEEDFEVGF</sequence>
<accession>A0A6C0I3P6</accession>
<dbReference type="GO" id="GO:0003899">
    <property type="term" value="F:DNA-directed RNA polymerase activity"/>
    <property type="evidence" value="ECO:0007669"/>
    <property type="project" value="UniProtKB-EC"/>
</dbReference>
<dbReference type="PANTHER" id="PTHR19376">
    <property type="entry name" value="DNA-DIRECTED RNA POLYMERASE"/>
    <property type="match status" value="1"/>
</dbReference>
<keyword evidence="6" id="KW-0804">Transcription</keyword>
<dbReference type="Gene3D" id="4.10.860.120">
    <property type="entry name" value="RNA polymerase II, clamp domain"/>
    <property type="match status" value="1"/>
</dbReference>
<dbReference type="Gene3D" id="3.30.1360.140">
    <property type="match status" value="1"/>
</dbReference>
<dbReference type="Gene3D" id="1.10.132.30">
    <property type="match status" value="1"/>
</dbReference>
<dbReference type="InterPro" id="IPR007075">
    <property type="entry name" value="RNA_pol_Rpb1_6"/>
</dbReference>
<organism evidence="8">
    <name type="scientific">viral metagenome</name>
    <dbReference type="NCBI Taxonomy" id="1070528"/>
    <lineage>
        <taxon>unclassified sequences</taxon>
        <taxon>metagenomes</taxon>
        <taxon>organismal metagenomes</taxon>
    </lineage>
</organism>
<reference evidence="8" key="1">
    <citation type="journal article" date="2020" name="Nature">
        <title>Giant virus diversity and host interactions through global metagenomics.</title>
        <authorList>
            <person name="Schulz F."/>
            <person name="Roux S."/>
            <person name="Paez-Espino D."/>
            <person name="Jungbluth S."/>
            <person name="Walsh D.A."/>
            <person name="Denef V.J."/>
            <person name="McMahon K.D."/>
            <person name="Konstantinidis K.T."/>
            <person name="Eloe-Fadrosh E.A."/>
            <person name="Kyrpides N.C."/>
            <person name="Woyke T."/>
        </authorList>
    </citation>
    <scope>NUCLEOTIDE SEQUENCE</scope>
    <source>
        <strain evidence="8">GVMAG-M-3300023184-190</strain>
    </source>
</reference>
<dbReference type="Gene3D" id="1.10.150.390">
    <property type="match status" value="1"/>
</dbReference>
<dbReference type="InterPro" id="IPR042102">
    <property type="entry name" value="RNA_pol_Rpb1_3_sf"/>
</dbReference>
<dbReference type="Pfam" id="PF00623">
    <property type="entry name" value="RNA_pol_Rpb1_2"/>
    <property type="match status" value="1"/>
</dbReference>
<comment type="similarity">
    <text evidence="1">Belongs to the RNA polymerase beta' chain family.</text>
</comment>
<dbReference type="Gene3D" id="3.30.1490.180">
    <property type="entry name" value="RNA polymerase ii"/>
    <property type="match status" value="1"/>
</dbReference>
<dbReference type="Pfam" id="PF05000">
    <property type="entry name" value="RNA_pol_Rpb1_4"/>
    <property type="match status" value="1"/>
</dbReference>
<dbReference type="Pfam" id="PF04992">
    <property type="entry name" value="RNA_pol_Rpb1_6"/>
    <property type="match status" value="1"/>
</dbReference>
<dbReference type="InterPro" id="IPR006592">
    <property type="entry name" value="RNA_pol_N"/>
</dbReference>
<dbReference type="Pfam" id="PF04983">
    <property type="entry name" value="RNA_pol_Rpb1_3"/>
    <property type="match status" value="1"/>
</dbReference>
<keyword evidence="5" id="KW-0548">Nucleotidyltransferase</keyword>
<proteinExistence type="inferred from homology"/>
<name>A0A6C0I3P6_9ZZZZ</name>
<dbReference type="InterPro" id="IPR038120">
    <property type="entry name" value="Rpb1_funnel_sf"/>
</dbReference>
<dbReference type="GO" id="GO:0006351">
    <property type="term" value="P:DNA-templated transcription"/>
    <property type="evidence" value="ECO:0007669"/>
    <property type="project" value="InterPro"/>
</dbReference>